<comment type="caution">
    <text evidence="1">The sequence shown here is derived from an EMBL/GenBank/DDBJ whole genome shotgun (WGS) entry which is preliminary data.</text>
</comment>
<sequence length="105" mass="11388">MRYFSTPLKKTGAAHTRMMTRIEQDRSAGGYWEAAAEGESTTFSVLTLLSPKPGSYKSYESTASFNRRFYYITLITAAQTGIGSSHWCAALVAAEGGVRDTCTGS</sequence>
<dbReference type="AlphaFoldDB" id="A0A5B7KBH0"/>
<dbReference type="EMBL" id="VSRR010141513">
    <property type="protein sequence ID" value="MPD04540.1"/>
    <property type="molecule type" value="Genomic_DNA"/>
</dbReference>
<accession>A0A5B7KBH0</accession>
<evidence type="ECO:0000313" key="1">
    <source>
        <dbReference type="EMBL" id="MPD04540.1"/>
    </source>
</evidence>
<proteinExistence type="predicted"/>
<dbReference type="Proteomes" id="UP000324222">
    <property type="component" value="Unassembled WGS sequence"/>
</dbReference>
<evidence type="ECO:0000313" key="2">
    <source>
        <dbReference type="Proteomes" id="UP000324222"/>
    </source>
</evidence>
<organism evidence="1 2">
    <name type="scientific">Portunus trituberculatus</name>
    <name type="common">Swimming crab</name>
    <name type="synonym">Neptunus trituberculatus</name>
    <dbReference type="NCBI Taxonomy" id="210409"/>
    <lineage>
        <taxon>Eukaryota</taxon>
        <taxon>Metazoa</taxon>
        <taxon>Ecdysozoa</taxon>
        <taxon>Arthropoda</taxon>
        <taxon>Crustacea</taxon>
        <taxon>Multicrustacea</taxon>
        <taxon>Malacostraca</taxon>
        <taxon>Eumalacostraca</taxon>
        <taxon>Eucarida</taxon>
        <taxon>Decapoda</taxon>
        <taxon>Pleocyemata</taxon>
        <taxon>Brachyura</taxon>
        <taxon>Eubrachyura</taxon>
        <taxon>Portunoidea</taxon>
        <taxon>Portunidae</taxon>
        <taxon>Portuninae</taxon>
        <taxon>Portunus</taxon>
    </lineage>
</organism>
<keyword evidence="2" id="KW-1185">Reference proteome</keyword>
<gene>
    <name evidence="1" type="ORF">E2C01_100234</name>
</gene>
<name>A0A5B7KBH0_PORTR</name>
<protein>
    <submittedName>
        <fullName evidence="1">Uncharacterized protein</fullName>
    </submittedName>
</protein>
<reference evidence="1 2" key="1">
    <citation type="submission" date="2019-05" db="EMBL/GenBank/DDBJ databases">
        <title>Another draft genome of Portunus trituberculatus and its Hox gene families provides insights of decapod evolution.</title>
        <authorList>
            <person name="Jeong J.-H."/>
            <person name="Song I."/>
            <person name="Kim S."/>
            <person name="Choi T."/>
            <person name="Kim D."/>
            <person name="Ryu S."/>
            <person name="Kim W."/>
        </authorList>
    </citation>
    <scope>NUCLEOTIDE SEQUENCE [LARGE SCALE GENOMIC DNA]</scope>
    <source>
        <tissue evidence="1">Muscle</tissue>
    </source>
</reference>